<accession>V5X9R5</accession>
<gene>
    <name evidence="4" type="ORF">D174_05910</name>
</gene>
<dbReference type="RefSeq" id="WP_019513901.1">
    <property type="nucleotide sequence ID" value="NC_023036.2"/>
</dbReference>
<feature type="domain" description="DUF4190" evidence="3">
    <location>
        <begin position="55"/>
        <end position="108"/>
    </location>
</feature>
<feature type="transmembrane region" description="Helical" evidence="2">
    <location>
        <begin position="55"/>
        <end position="78"/>
    </location>
</feature>
<dbReference type="AlphaFoldDB" id="V5X9R5"/>
<evidence type="ECO:0000256" key="1">
    <source>
        <dbReference type="SAM" id="MobiDB-lite"/>
    </source>
</evidence>
<reference evidence="4 5" key="1">
    <citation type="journal article" date="2014" name="Genome Announc.">
        <title>Complete Genome Sequence of Sterol-Transforming Mycobacterium neoaurum Strain VKM Ac-1815D.</title>
        <authorList>
            <person name="Shtratnikova V.Y."/>
            <person name="Bragin E.Y."/>
            <person name="Dovbnya D.V."/>
            <person name="Pekov Y.A."/>
            <person name="Schelkunov M.I."/>
            <person name="Strizhov N."/>
            <person name="Ivashina T.V."/>
            <person name="Ashapkin V.V."/>
            <person name="Donova M.V."/>
        </authorList>
    </citation>
    <scope>NUCLEOTIDE SEQUENCE [LARGE SCALE GENOMIC DNA]</scope>
    <source>
        <strain evidence="4 5">VKM Ac-1815D</strain>
    </source>
</reference>
<evidence type="ECO:0000313" key="5">
    <source>
        <dbReference type="Proteomes" id="UP000018763"/>
    </source>
</evidence>
<keyword evidence="2" id="KW-1133">Transmembrane helix</keyword>
<evidence type="ECO:0000259" key="3">
    <source>
        <dbReference type="Pfam" id="PF13828"/>
    </source>
</evidence>
<keyword evidence="2" id="KW-0812">Transmembrane</keyword>
<feature type="region of interest" description="Disordered" evidence="1">
    <location>
        <begin position="1"/>
        <end position="30"/>
    </location>
</feature>
<proteinExistence type="predicted"/>
<keyword evidence="2" id="KW-0472">Membrane</keyword>
<dbReference type="InterPro" id="IPR025241">
    <property type="entry name" value="DUF4190"/>
</dbReference>
<dbReference type="Proteomes" id="UP000018763">
    <property type="component" value="Chromosome"/>
</dbReference>
<keyword evidence="5" id="KW-1185">Reference proteome</keyword>
<feature type="transmembrane region" description="Helical" evidence="2">
    <location>
        <begin position="90"/>
        <end position="115"/>
    </location>
</feature>
<dbReference type="EMBL" id="CP006936">
    <property type="protein sequence ID" value="AHC24149.1"/>
    <property type="molecule type" value="Genomic_DNA"/>
</dbReference>
<evidence type="ECO:0000313" key="4">
    <source>
        <dbReference type="EMBL" id="AHC24149.1"/>
    </source>
</evidence>
<dbReference type="GeneID" id="43452981"/>
<protein>
    <recommendedName>
        <fullName evidence="3">DUF4190 domain-containing protein</fullName>
    </recommendedName>
</protein>
<organism evidence="4 5">
    <name type="scientific">Mycolicibacterium neoaurum VKM Ac-1815D</name>
    <dbReference type="NCBI Taxonomy" id="700508"/>
    <lineage>
        <taxon>Bacteria</taxon>
        <taxon>Bacillati</taxon>
        <taxon>Actinomycetota</taxon>
        <taxon>Actinomycetes</taxon>
        <taxon>Mycobacteriales</taxon>
        <taxon>Mycobacteriaceae</taxon>
        <taxon>Mycolicibacterium</taxon>
    </lineage>
</organism>
<evidence type="ECO:0000256" key="2">
    <source>
        <dbReference type="SAM" id="Phobius"/>
    </source>
</evidence>
<name>V5X9R5_MYCNE</name>
<sequence length="230" mass="23564">MSHPGGDPFGAPQSGDPFGGPPPLINSTTGYGSPGYGAPGGYGAPPPGRSDINTLAVLSPIFGVVLPPVGVVLGHLALPQIRRTGERGRGAALAGLAIGYLMCVVLVALLVWALVSDSEPEAPVVAPPTSVTVPSTQAESVAPSVVTSVAPAPPERRFKVNLGTVPIGACVEIQRRSTEREDALDLYMVDCQKRPGVFTVTQRVATSADCTTGYVAAPPDRSLAVCLTPY</sequence>
<dbReference type="Pfam" id="PF13828">
    <property type="entry name" value="DUF4190"/>
    <property type="match status" value="1"/>
</dbReference>